<feature type="region of interest" description="Disordered" evidence="5">
    <location>
        <begin position="34"/>
        <end position="65"/>
    </location>
</feature>
<feature type="binding site" evidence="4">
    <location>
        <begin position="358"/>
        <end position="362"/>
    </location>
    <ligand>
        <name>FAD</name>
        <dbReference type="ChEBI" id="CHEBI:57692"/>
    </ligand>
</feature>
<dbReference type="InterPro" id="IPR014729">
    <property type="entry name" value="Rossmann-like_a/b/a_fold"/>
</dbReference>
<dbReference type="InterPro" id="IPR036134">
    <property type="entry name" value="Crypto/Photolyase_FAD-like_sf"/>
</dbReference>
<dbReference type="InterPro" id="IPR036155">
    <property type="entry name" value="Crypto/Photolyase_N_sf"/>
</dbReference>
<evidence type="ECO:0000313" key="7">
    <source>
        <dbReference type="EMBL" id="KAF1913492.1"/>
    </source>
</evidence>
<protein>
    <submittedName>
        <fullName evidence="7">FAD binding domain of DNA photolyase-domain-containing protein</fullName>
    </submittedName>
</protein>
<organism evidence="7 8">
    <name type="scientific">Ampelomyces quisqualis</name>
    <name type="common">Powdery mildew agent</name>
    <dbReference type="NCBI Taxonomy" id="50730"/>
    <lineage>
        <taxon>Eukaryota</taxon>
        <taxon>Fungi</taxon>
        <taxon>Dikarya</taxon>
        <taxon>Ascomycota</taxon>
        <taxon>Pezizomycotina</taxon>
        <taxon>Dothideomycetes</taxon>
        <taxon>Pleosporomycetidae</taxon>
        <taxon>Pleosporales</taxon>
        <taxon>Pleosporineae</taxon>
        <taxon>Phaeosphaeriaceae</taxon>
        <taxon>Ampelomyces</taxon>
    </lineage>
</organism>
<dbReference type="Pfam" id="PF03441">
    <property type="entry name" value="FAD_binding_7"/>
    <property type="match status" value="1"/>
</dbReference>
<dbReference type="SUPFAM" id="SSF52425">
    <property type="entry name" value="Cryptochrome/photolyase, N-terminal domain"/>
    <property type="match status" value="1"/>
</dbReference>
<feature type="binding site" evidence="4">
    <location>
        <begin position="502"/>
        <end position="504"/>
    </location>
    <ligand>
        <name>FAD</name>
        <dbReference type="ChEBI" id="CHEBI:57692"/>
    </ligand>
</feature>
<dbReference type="GO" id="GO:0032922">
    <property type="term" value="P:circadian regulation of gene expression"/>
    <property type="evidence" value="ECO:0007669"/>
    <property type="project" value="TreeGrafter"/>
</dbReference>
<sequence length="594" mass="68324">MLSARCPNLYRALHTASLRPSAIKLLQVQSLPLKHAPSRDTSTSKRTATQKLTATSTHSIMSKRASYERSEIGHTTTKRAKQVDENLPYDQLQEALGAQDEVKHVTKVAHWFHPKDLRIQDNTALHHASELAQSSKKPLICVYVNCPADESWHGTSPARVDFMCEGLKIMQKELNHLNIPLVFLECEDRKKIVPTVIDWFKEQNVSHVFGNFEYEIDELRRDIKLVKESGNGIQVSIYHDQTIVEPGTMLTGSGKPMKVFTPYHKTWLSILKEQPQLLDTSPVPAANPSSFKEELKDLFDSPAPKPAKDKQFSSEGERKRIRKLWPAGHAAGSKRMDAFLQKIDNYAATRSNPAKDSTSRMSAYFSAGMISMREVVQKVADYNHGSTDFTESSAKNGVYSWVREIVFRELYRQTTMCTPHTSMNMPQNLKFDFVQWEDDEEGWEKWYKGTTGEPFIDAGMRQLHHEAYMHNRLRMNVSSYLYCNLLLDYRRGERYFAETLIDWDLSNNTQGWEPSYTVFNPVSQAERNDPDGDYIRKWVPELANVKGKAVFAPYARLSSEEFEKLGYPKPHVDWKKTKARCMERFKRDMHDAEP</sequence>
<evidence type="ECO:0000313" key="8">
    <source>
        <dbReference type="Proteomes" id="UP000800096"/>
    </source>
</evidence>
<dbReference type="Gene3D" id="1.25.40.80">
    <property type="match status" value="1"/>
</dbReference>
<dbReference type="PANTHER" id="PTHR11455">
    <property type="entry name" value="CRYPTOCHROME"/>
    <property type="match status" value="1"/>
</dbReference>
<feature type="binding site" evidence="4">
    <location>
        <position position="346"/>
    </location>
    <ligand>
        <name>FAD</name>
        <dbReference type="ChEBI" id="CHEBI:57692"/>
    </ligand>
</feature>
<evidence type="ECO:0000256" key="3">
    <source>
        <dbReference type="ARBA" id="ARBA00022827"/>
    </source>
</evidence>
<gene>
    <name evidence="7" type="ORF">BDU57DRAFT_520384</name>
</gene>
<dbReference type="EMBL" id="ML979138">
    <property type="protein sequence ID" value="KAF1913492.1"/>
    <property type="molecule type" value="Genomic_DNA"/>
</dbReference>
<reference evidence="7" key="1">
    <citation type="journal article" date="2020" name="Stud. Mycol.">
        <title>101 Dothideomycetes genomes: a test case for predicting lifestyles and emergence of pathogens.</title>
        <authorList>
            <person name="Haridas S."/>
            <person name="Albert R."/>
            <person name="Binder M."/>
            <person name="Bloem J."/>
            <person name="Labutti K."/>
            <person name="Salamov A."/>
            <person name="Andreopoulos B."/>
            <person name="Baker S."/>
            <person name="Barry K."/>
            <person name="Bills G."/>
            <person name="Bluhm B."/>
            <person name="Cannon C."/>
            <person name="Castanera R."/>
            <person name="Culley D."/>
            <person name="Daum C."/>
            <person name="Ezra D."/>
            <person name="Gonzalez J."/>
            <person name="Henrissat B."/>
            <person name="Kuo A."/>
            <person name="Liang C."/>
            <person name="Lipzen A."/>
            <person name="Lutzoni F."/>
            <person name="Magnuson J."/>
            <person name="Mondo S."/>
            <person name="Nolan M."/>
            <person name="Ohm R."/>
            <person name="Pangilinan J."/>
            <person name="Park H.-J."/>
            <person name="Ramirez L."/>
            <person name="Alfaro M."/>
            <person name="Sun H."/>
            <person name="Tritt A."/>
            <person name="Yoshinaga Y."/>
            <person name="Zwiers L.-H."/>
            <person name="Turgeon B."/>
            <person name="Goodwin S."/>
            <person name="Spatafora J."/>
            <person name="Crous P."/>
            <person name="Grigoriev I."/>
        </authorList>
    </citation>
    <scope>NUCLEOTIDE SEQUENCE</scope>
    <source>
        <strain evidence="7">HMLAC05119</strain>
    </source>
</reference>
<feature type="compositionally biased region" description="Basic and acidic residues" evidence="5">
    <location>
        <begin position="306"/>
        <end position="318"/>
    </location>
</feature>
<dbReference type="PANTHER" id="PTHR11455:SF18">
    <property type="entry name" value="SI:CH1073-390K14.1"/>
    <property type="match status" value="1"/>
</dbReference>
<evidence type="ECO:0000256" key="4">
    <source>
        <dbReference type="PIRSR" id="PIRSR602081-1"/>
    </source>
</evidence>
<comment type="similarity">
    <text evidence="1">Belongs to the DNA photolyase class-1 family.</text>
</comment>
<feature type="region of interest" description="Disordered" evidence="5">
    <location>
        <begin position="299"/>
        <end position="319"/>
    </location>
</feature>
<keyword evidence="8" id="KW-1185">Reference proteome</keyword>
<feature type="compositionally biased region" description="Polar residues" evidence="5">
    <location>
        <begin position="39"/>
        <end position="60"/>
    </location>
</feature>
<keyword evidence="2 4" id="KW-0285">Flavoprotein</keyword>
<dbReference type="GO" id="GO:0043153">
    <property type="term" value="P:entrainment of circadian clock by photoperiod"/>
    <property type="evidence" value="ECO:0007669"/>
    <property type="project" value="TreeGrafter"/>
</dbReference>
<dbReference type="Gene3D" id="3.40.50.620">
    <property type="entry name" value="HUPs"/>
    <property type="match status" value="1"/>
</dbReference>
<dbReference type="AlphaFoldDB" id="A0A6A5QDS4"/>
<dbReference type="Gene3D" id="1.10.579.10">
    <property type="entry name" value="DNA Cyclobutane Dipyrimidine Photolyase, subunit A, domain 3"/>
    <property type="match status" value="1"/>
</dbReference>
<accession>A0A6A5QDS4</accession>
<keyword evidence="3 4" id="KW-0274">FAD</keyword>
<feature type="binding site" evidence="4">
    <location>
        <begin position="404"/>
        <end position="411"/>
    </location>
    <ligand>
        <name>FAD</name>
        <dbReference type="ChEBI" id="CHEBI:57692"/>
    </ligand>
</feature>
<proteinExistence type="inferred from homology"/>
<name>A0A6A5QDS4_AMPQU</name>
<dbReference type="Pfam" id="PF00875">
    <property type="entry name" value="DNA_photolyase"/>
    <property type="match status" value="1"/>
</dbReference>
<evidence type="ECO:0000256" key="1">
    <source>
        <dbReference type="ARBA" id="ARBA00005862"/>
    </source>
</evidence>
<dbReference type="GO" id="GO:0005737">
    <property type="term" value="C:cytoplasm"/>
    <property type="evidence" value="ECO:0007669"/>
    <property type="project" value="TreeGrafter"/>
</dbReference>
<evidence type="ECO:0000256" key="2">
    <source>
        <dbReference type="ARBA" id="ARBA00022630"/>
    </source>
</evidence>
<dbReference type="GO" id="GO:0003677">
    <property type="term" value="F:DNA binding"/>
    <property type="evidence" value="ECO:0007669"/>
    <property type="project" value="TreeGrafter"/>
</dbReference>
<dbReference type="InterPro" id="IPR002081">
    <property type="entry name" value="Cryptochrome/DNA_photolyase_1"/>
</dbReference>
<dbReference type="InterPro" id="IPR005101">
    <property type="entry name" value="Cryptochr/Photolyase_FAD-bd"/>
</dbReference>
<dbReference type="Proteomes" id="UP000800096">
    <property type="component" value="Unassembled WGS sequence"/>
</dbReference>
<dbReference type="GO" id="GO:0005634">
    <property type="term" value="C:nucleus"/>
    <property type="evidence" value="ECO:0007669"/>
    <property type="project" value="TreeGrafter"/>
</dbReference>
<evidence type="ECO:0000256" key="5">
    <source>
        <dbReference type="SAM" id="MobiDB-lite"/>
    </source>
</evidence>
<evidence type="ECO:0000259" key="6">
    <source>
        <dbReference type="PROSITE" id="PS51645"/>
    </source>
</evidence>
<feature type="domain" description="Photolyase/cryptochrome alpha/beta" evidence="6">
    <location>
        <begin position="107"/>
        <end position="243"/>
    </location>
</feature>
<dbReference type="InterPro" id="IPR006050">
    <property type="entry name" value="DNA_photolyase_N"/>
</dbReference>
<dbReference type="GO" id="GO:0003904">
    <property type="term" value="F:deoxyribodipyrimidine photo-lyase activity"/>
    <property type="evidence" value="ECO:0007669"/>
    <property type="project" value="TreeGrafter"/>
</dbReference>
<dbReference type="GO" id="GO:0071949">
    <property type="term" value="F:FAD binding"/>
    <property type="evidence" value="ECO:0007669"/>
    <property type="project" value="TreeGrafter"/>
</dbReference>
<dbReference type="OrthoDB" id="435881at2759"/>
<keyword evidence="7" id="KW-0456">Lyase</keyword>
<dbReference type="PRINTS" id="PR00147">
    <property type="entry name" value="DNAPHOTLYASE"/>
</dbReference>
<feature type="binding site" evidence="4">
    <location>
        <position position="401"/>
    </location>
    <ligand>
        <name>FAD</name>
        <dbReference type="ChEBI" id="CHEBI:57692"/>
    </ligand>
</feature>
<dbReference type="SUPFAM" id="SSF48173">
    <property type="entry name" value="Cryptochrome/photolyase FAD-binding domain"/>
    <property type="match status" value="1"/>
</dbReference>
<comment type="cofactor">
    <cofactor evidence="4">
        <name>FAD</name>
        <dbReference type="ChEBI" id="CHEBI:57692"/>
    </cofactor>
    <text evidence="4">Binds 1 FAD per subunit.</text>
</comment>
<dbReference type="PROSITE" id="PS51645">
    <property type="entry name" value="PHR_CRY_ALPHA_BETA"/>
    <property type="match status" value="1"/>
</dbReference>